<proteinExistence type="predicted"/>
<evidence type="ECO:0000313" key="1">
    <source>
        <dbReference type="EMBL" id="KDR03816.1"/>
    </source>
</evidence>
<organism evidence="1 2">
    <name type="scientific">Zootermopsis nevadensis</name>
    <name type="common">Dampwood termite</name>
    <dbReference type="NCBI Taxonomy" id="136037"/>
    <lineage>
        <taxon>Eukaryota</taxon>
        <taxon>Metazoa</taxon>
        <taxon>Ecdysozoa</taxon>
        <taxon>Arthropoda</taxon>
        <taxon>Hexapoda</taxon>
        <taxon>Insecta</taxon>
        <taxon>Pterygota</taxon>
        <taxon>Neoptera</taxon>
        <taxon>Polyneoptera</taxon>
        <taxon>Dictyoptera</taxon>
        <taxon>Blattodea</taxon>
        <taxon>Blattoidea</taxon>
        <taxon>Termitoidae</taxon>
        <taxon>Termopsidae</taxon>
        <taxon>Zootermopsis</taxon>
    </lineage>
</organism>
<protein>
    <submittedName>
        <fullName evidence="1">Uncharacterized protein</fullName>
    </submittedName>
</protein>
<dbReference type="Proteomes" id="UP000027135">
    <property type="component" value="Unassembled WGS sequence"/>
</dbReference>
<reference evidence="1 2" key="1">
    <citation type="journal article" date="2014" name="Nat. Commun.">
        <title>Molecular traces of alternative social organization in a termite genome.</title>
        <authorList>
            <person name="Terrapon N."/>
            <person name="Li C."/>
            <person name="Robertson H.M."/>
            <person name="Ji L."/>
            <person name="Meng X."/>
            <person name="Booth W."/>
            <person name="Chen Z."/>
            <person name="Childers C.P."/>
            <person name="Glastad K.M."/>
            <person name="Gokhale K."/>
            <person name="Gowin J."/>
            <person name="Gronenberg W."/>
            <person name="Hermansen R.A."/>
            <person name="Hu H."/>
            <person name="Hunt B.G."/>
            <person name="Huylmans A.K."/>
            <person name="Khalil S.M."/>
            <person name="Mitchell R.D."/>
            <person name="Munoz-Torres M.C."/>
            <person name="Mustard J.A."/>
            <person name="Pan H."/>
            <person name="Reese J.T."/>
            <person name="Scharf M.E."/>
            <person name="Sun F."/>
            <person name="Vogel H."/>
            <person name="Xiao J."/>
            <person name="Yang W."/>
            <person name="Yang Z."/>
            <person name="Yang Z."/>
            <person name="Zhou J."/>
            <person name="Zhu J."/>
            <person name="Brent C.S."/>
            <person name="Elsik C.G."/>
            <person name="Goodisman M.A."/>
            <person name="Liberles D.A."/>
            <person name="Roe R.M."/>
            <person name="Vargo E.L."/>
            <person name="Vilcinskas A."/>
            <person name="Wang J."/>
            <person name="Bornberg-Bauer E."/>
            <person name="Korb J."/>
            <person name="Zhang G."/>
            <person name="Liebig J."/>
        </authorList>
    </citation>
    <scope>NUCLEOTIDE SEQUENCE [LARGE SCALE GENOMIC DNA]</scope>
    <source>
        <tissue evidence="1">Whole organism</tissue>
    </source>
</reference>
<evidence type="ECO:0000313" key="2">
    <source>
        <dbReference type="Proteomes" id="UP000027135"/>
    </source>
</evidence>
<name>A0A067QQ17_ZOONE</name>
<keyword evidence="2" id="KW-1185">Reference proteome</keyword>
<gene>
    <name evidence="1" type="ORF">L798_04459</name>
</gene>
<sequence length="66" mass="7657">MLCKLSATVGWESYIFEPKIKYVPQGTRGFLYECVNPPPRMRPVREEEVHVDAVRTCLGCNNEREL</sequence>
<dbReference type="AlphaFoldDB" id="A0A067QQ17"/>
<dbReference type="EMBL" id="KK853628">
    <property type="protein sequence ID" value="KDR03816.1"/>
    <property type="molecule type" value="Genomic_DNA"/>
</dbReference>
<dbReference type="InParanoid" id="A0A067QQ17"/>
<accession>A0A067QQ17</accession>